<dbReference type="GO" id="GO:0046872">
    <property type="term" value="F:metal ion binding"/>
    <property type="evidence" value="ECO:0007669"/>
    <property type="project" value="UniProtKB-UniRule"/>
</dbReference>
<keyword evidence="1 7" id="KW-0575">Peroxidase</keyword>
<reference evidence="9" key="1">
    <citation type="submission" date="2020-05" db="EMBL/GenBank/DDBJ databases">
        <title>Mycena genomes resolve the evolution of fungal bioluminescence.</title>
        <authorList>
            <person name="Tsai I.J."/>
        </authorList>
    </citation>
    <scope>NUCLEOTIDE SEQUENCE</scope>
    <source>
        <strain evidence="9">CCC161011</strain>
    </source>
</reference>
<dbReference type="Pfam" id="PF00141">
    <property type="entry name" value="peroxidase"/>
    <property type="match status" value="1"/>
</dbReference>
<feature type="chain" id="PRO_5034884518" description="Peroxidase" evidence="7">
    <location>
        <begin position="20"/>
        <end position="544"/>
    </location>
</feature>
<keyword evidence="7" id="KW-0732">Signal</keyword>
<evidence type="ECO:0000256" key="1">
    <source>
        <dbReference type="ARBA" id="ARBA00022559"/>
    </source>
</evidence>
<dbReference type="GO" id="GO:0004601">
    <property type="term" value="F:peroxidase activity"/>
    <property type="evidence" value="ECO:0007669"/>
    <property type="project" value="UniProtKB-KW"/>
</dbReference>
<feature type="domain" description="Plant heme peroxidase family profile" evidence="8">
    <location>
        <begin position="123"/>
        <end position="344"/>
    </location>
</feature>
<keyword evidence="10" id="KW-1185">Reference proteome</keyword>
<dbReference type="InterPro" id="IPR002016">
    <property type="entry name" value="Haem_peroxidase"/>
</dbReference>
<dbReference type="PRINTS" id="PR00458">
    <property type="entry name" value="PEROXIDASE"/>
</dbReference>
<dbReference type="GO" id="GO:0034599">
    <property type="term" value="P:cellular response to oxidative stress"/>
    <property type="evidence" value="ECO:0007669"/>
    <property type="project" value="InterPro"/>
</dbReference>
<dbReference type="Gene3D" id="1.10.420.10">
    <property type="entry name" value="Peroxidase, domain 2"/>
    <property type="match status" value="1"/>
</dbReference>
<evidence type="ECO:0000256" key="2">
    <source>
        <dbReference type="ARBA" id="ARBA00022617"/>
    </source>
</evidence>
<dbReference type="PROSITE" id="PS50873">
    <property type="entry name" value="PEROXIDASE_4"/>
    <property type="match status" value="1"/>
</dbReference>
<evidence type="ECO:0000256" key="3">
    <source>
        <dbReference type="ARBA" id="ARBA00022723"/>
    </source>
</evidence>
<dbReference type="SUPFAM" id="SSF48113">
    <property type="entry name" value="Heme-dependent peroxidases"/>
    <property type="match status" value="1"/>
</dbReference>
<dbReference type="GO" id="GO:0000302">
    <property type="term" value="P:response to reactive oxygen species"/>
    <property type="evidence" value="ECO:0007669"/>
    <property type="project" value="TreeGrafter"/>
</dbReference>
<keyword evidence="5" id="KW-0408">Iron</keyword>
<dbReference type="GO" id="GO:0020037">
    <property type="term" value="F:heme binding"/>
    <property type="evidence" value="ECO:0007669"/>
    <property type="project" value="UniProtKB-UniRule"/>
</dbReference>
<dbReference type="GO" id="GO:0042744">
    <property type="term" value="P:hydrogen peroxide catabolic process"/>
    <property type="evidence" value="ECO:0007669"/>
    <property type="project" value="TreeGrafter"/>
</dbReference>
<dbReference type="EC" id="1.11.1.-" evidence="7"/>
<name>A0A8H6XX62_9AGAR</name>
<dbReference type="PANTHER" id="PTHR31356">
    <property type="entry name" value="THYLAKOID LUMENAL 29 KDA PROTEIN, CHLOROPLASTIC-RELATED"/>
    <property type="match status" value="1"/>
</dbReference>
<proteinExistence type="inferred from homology"/>
<organism evidence="9 10">
    <name type="scientific">Mycena venus</name>
    <dbReference type="NCBI Taxonomy" id="2733690"/>
    <lineage>
        <taxon>Eukaryota</taxon>
        <taxon>Fungi</taxon>
        <taxon>Dikarya</taxon>
        <taxon>Basidiomycota</taxon>
        <taxon>Agaricomycotina</taxon>
        <taxon>Agaricomycetes</taxon>
        <taxon>Agaricomycetidae</taxon>
        <taxon>Agaricales</taxon>
        <taxon>Marasmiineae</taxon>
        <taxon>Mycenaceae</taxon>
        <taxon>Mycena</taxon>
    </lineage>
</organism>
<sequence length="544" mass="57990">MLRLLHILGSFAVLGSSVATTWPNHIMDELEHLLVDTDGFNDAGLQKAITPCSNYVSGSQLLGRETAAQWVRVAFHDFATADVEAGTGGIDASIGFETLRPENSGAAMNDSLGFFAPFVNAHVSMADMIALSVVMSVGSCSAPSIHIPLRGGRVDATEGGLFGVPEPETDIHTTLNQFSQAGFSQSDAIGLTICGHTLGSVHHAGFPQVVPESAVTPNNTGGGIHFDATPDVFDVDVLNEYLEWKGQRGGPLVTTENITVRSDLRLYLSDNNATLQGLAESSSKFISTCVSLLTRMINTTPESVRLTEIITPNEVKPVNISLAVDSAGQVRFSGYIRIKSGAVIIRSWALSLGFILIACVSHRITWTSRSGASSPAFSTHAIAAQTGNSSMFGTTFYHFFNTTLDPAQGISAFKIMVMRSQDQSVQTLENGREGYPIEDVAVFLPHETTIASDGSLSLQAAVLTAADVQNVTAVISAPSPQLGTISPVIAKSVVNFERNGVRGLYTLFTATIPGVPNLRQTTLDLTAHGRGSLVYRDEFRRIAF</sequence>
<protein>
    <recommendedName>
        <fullName evidence="7">Peroxidase</fullName>
        <ecNumber evidence="7">1.11.1.-</ecNumber>
    </recommendedName>
</protein>
<dbReference type="Proteomes" id="UP000620124">
    <property type="component" value="Unassembled WGS sequence"/>
</dbReference>
<evidence type="ECO:0000313" key="9">
    <source>
        <dbReference type="EMBL" id="KAF7348797.1"/>
    </source>
</evidence>
<evidence type="ECO:0000259" key="8">
    <source>
        <dbReference type="PROSITE" id="PS50873"/>
    </source>
</evidence>
<evidence type="ECO:0000313" key="10">
    <source>
        <dbReference type="Proteomes" id="UP000620124"/>
    </source>
</evidence>
<evidence type="ECO:0000256" key="4">
    <source>
        <dbReference type="ARBA" id="ARBA00023002"/>
    </source>
</evidence>
<dbReference type="Gene3D" id="1.10.520.10">
    <property type="match status" value="1"/>
</dbReference>
<dbReference type="InterPro" id="IPR044831">
    <property type="entry name" value="Ccp1-like"/>
</dbReference>
<dbReference type="PANTHER" id="PTHR31356:SF53">
    <property type="entry name" value="HEME PEROXIDASE"/>
    <property type="match status" value="1"/>
</dbReference>
<dbReference type="EMBL" id="JACAZI010000011">
    <property type="protein sequence ID" value="KAF7348797.1"/>
    <property type="molecule type" value="Genomic_DNA"/>
</dbReference>
<comment type="caution">
    <text evidence="9">The sequence shown here is derived from an EMBL/GenBank/DDBJ whole genome shotgun (WGS) entry which is preliminary data.</text>
</comment>
<gene>
    <name evidence="9" type="ORF">MVEN_01399400</name>
</gene>
<dbReference type="AlphaFoldDB" id="A0A8H6XX62"/>
<dbReference type="InterPro" id="IPR010255">
    <property type="entry name" value="Haem_peroxidase_sf"/>
</dbReference>
<evidence type="ECO:0000256" key="6">
    <source>
        <dbReference type="RuleBase" id="RU004241"/>
    </source>
</evidence>
<dbReference type="OrthoDB" id="2144714at2759"/>
<feature type="signal peptide" evidence="7">
    <location>
        <begin position="1"/>
        <end position="19"/>
    </location>
</feature>
<evidence type="ECO:0000256" key="7">
    <source>
        <dbReference type="RuleBase" id="RU363051"/>
    </source>
</evidence>
<keyword evidence="3" id="KW-0479">Metal-binding</keyword>
<evidence type="ECO:0000256" key="5">
    <source>
        <dbReference type="ARBA" id="ARBA00023004"/>
    </source>
</evidence>
<comment type="similarity">
    <text evidence="6">Belongs to the peroxidase family.</text>
</comment>
<keyword evidence="2" id="KW-0349">Heme</keyword>
<keyword evidence="4 7" id="KW-0560">Oxidoreductase</keyword>
<accession>A0A8H6XX62</accession>